<dbReference type="GO" id="GO:0015629">
    <property type="term" value="C:actin cytoskeleton"/>
    <property type="evidence" value="ECO:0007669"/>
    <property type="project" value="TreeGrafter"/>
</dbReference>
<dbReference type="GO" id="GO:0097320">
    <property type="term" value="P:plasma membrane tubulation"/>
    <property type="evidence" value="ECO:0007669"/>
    <property type="project" value="TreeGrafter"/>
</dbReference>
<evidence type="ECO:0000256" key="1">
    <source>
        <dbReference type="ARBA" id="ARBA00004245"/>
    </source>
</evidence>
<dbReference type="InterPro" id="IPR004148">
    <property type="entry name" value="BAR_dom"/>
</dbReference>
<reference evidence="7" key="1">
    <citation type="journal article" date="2018" name="Nat. Microbiol.">
        <title>Leveraging single-cell genomics to expand the fungal tree of life.</title>
        <authorList>
            <person name="Ahrendt S.R."/>
            <person name="Quandt C.A."/>
            <person name="Ciobanu D."/>
            <person name="Clum A."/>
            <person name="Salamov A."/>
            <person name="Andreopoulos B."/>
            <person name="Cheng J.F."/>
            <person name="Woyke T."/>
            <person name="Pelin A."/>
            <person name="Henrissat B."/>
            <person name="Reynolds N.K."/>
            <person name="Benny G.L."/>
            <person name="Smith M.E."/>
            <person name="James T.Y."/>
            <person name="Grigoriev I.V."/>
        </authorList>
    </citation>
    <scope>NUCLEOTIDE SEQUENCE [LARGE SCALE GENOMIC DNA]</scope>
    <source>
        <strain evidence="7">RSA 468</strain>
    </source>
</reference>
<dbReference type="Gene3D" id="1.20.1270.60">
    <property type="entry name" value="Arfaptin homology (AH) domain/BAR domain"/>
    <property type="match status" value="1"/>
</dbReference>
<sequence length="260" mass="29377">MSWSGFKKSMNRTGISLMQGFGAIDKTVDKDFLEKEASFKHLQVKVEELHKEARGYGEAVKAMTTAQLQVAEHLEHFYDPNSAGGAYSAQYRQTMADIDTHTRPEFDDVYQETVMNPIGRYCGYIPEFNAAISKRGRKLLDYDQARSKAKKLADKQPTHVTGGTRAEQAESQARTTYEVLNQQLSDEIPQFVNIRVPYLEPSFEALLKAQLKFFEDSYAQLQTSRDVGADGAPGNRPMNEQVEDVLQEMRDLSICGMTVR</sequence>
<dbReference type="InterPro" id="IPR027267">
    <property type="entry name" value="AH/BAR_dom_sf"/>
</dbReference>
<dbReference type="GO" id="GO:0008289">
    <property type="term" value="F:lipid binding"/>
    <property type="evidence" value="ECO:0007669"/>
    <property type="project" value="TreeGrafter"/>
</dbReference>
<keyword evidence="3" id="KW-0206">Cytoskeleton</keyword>
<organism evidence="6 7">
    <name type="scientific">Dimargaris cristalligena</name>
    <dbReference type="NCBI Taxonomy" id="215637"/>
    <lineage>
        <taxon>Eukaryota</taxon>
        <taxon>Fungi</taxon>
        <taxon>Fungi incertae sedis</taxon>
        <taxon>Zoopagomycota</taxon>
        <taxon>Kickxellomycotina</taxon>
        <taxon>Dimargaritomycetes</taxon>
        <taxon>Dimargaritales</taxon>
        <taxon>Dimargaritaceae</taxon>
        <taxon>Dimargaris</taxon>
    </lineage>
</organism>
<dbReference type="PANTHER" id="PTHR47174:SF3">
    <property type="entry name" value="BRIDGING INTEGRATOR 3"/>
    <property type="match status" value="1"/>
</dbReference>
<dbReference type="Proteomes" id="UP000268162">
    <property type="component" value="Unassembled WGS sequence"/>
</dbReference>
<dbReference type="STRING" id="215637.A0A4P9ZPE0"/>
<dbReference type="Pfam" id="PF03114">
    <property type="entry name" value="BAR"/>
    <property type="match status" value="1"/>
</dbReference>
<accession>A0A4P9ZPE0</accession>
<evidence type="ECO:0000256" key="3">
    <source>
        <dbReference type="ARBA" id="ARBA00023212"/>
    </source>
</evidence>
<dbReference type="SMART" id="SM00721">
    <property type="entry name" value="BAR"/>
    <property type="match status" value="1"/>
</dbReference>
<feature type="region of interest" description="Disordered" evidence="4">
    <location>
        <begin position="150"/>
        <end position="171"/>
    </location>
</feature>
<evidence type="ECO:0000313" key="7">
    <source>
        <dbReference type="Proteomes" id="UP000268162"/>
    </source>
</evidence>
<evidence type="ECO:0000313" key="6">
    <source>
        <dbReference type="EMBL" id="RKP34442.1"/>
    </source>
</evidence>
<dbReference type="GO" id="GO:0043332">
    <property type="term" value="C:mating projection tip"/>
    <property type="evidence" value="ECO:0007669"/>
    <property type="project" value="TreeGrafter"/>
</dbReference>
<evidence type="ECO:0000256" key="4">
    <source>
        <dbReference type="SAM" id="MobiDB-lite"/>
    </source>
</evidence>
<feature type="domain" description="BAR" evidence="5">
    <location>
        <begin position="17"/>
        <end position="234"/>
    </location>
</feature>
<dbReference type="EMBL" id="ML003200">
    <property type="protein sequence ID" value="RKP34442.1"/>
    <property type="molecule type" value="Genomic_DNA"/>
</dbReference>
<evidence type="ECO:0000259" key="5">
    <source>
        <dbReference type="PROSITE" id="PS51021"/>
    </source>
</evidence>
<dbReference type="AlphaFoldDB" id="A0A4P9ZPE0"/>
<dbReference type="PANTHER" id="PTHR47174">
    <property type="entry name" value="BRIDGING INTEGRATOR 3"/>
    <property type="match status" value="1"/>
</dbReference>
<proteinExistence type="predicted"/>
<dbReference type="SUPFAM" id="SSF103657">
    <property type="entry name" value="BAR/IMD domain-like"/>
    <property type="match status" value="1"/>
</dbReference>
<dbReference type="GO" id="GO:1990528">
    <property type="term" value="C:Rvs161p-Rvs167p complex"/>
    <property type="evidence" value="ECO:0007669"/>
    <property type="project" value="TreeGrafter"/>
</dbReference>
<dbReference type="GO" id="GO:0031097">
    <property type="term" value="C:medial cortex"/>
    <property type="evidence" value="ECO:0007669"/>
    <property type="project" value="TreeGrafter"/>
</dbReference>
<dbReference type="GO" id="GO:0051666">
    <property type="term" value="P:actin cortical patch localization"/>
    <property type="evidence" value="ECO:0007669"/>
    <property type="project" value="InterPro"/>
</dbReference>
<evidence type="ECO:0000256" key="2">
    <source>
        <dbReference type="ARBA" id="ARBA00022490"/>
    </source>
</evidence>
<name>A0A4P9ZPE0_9FUNG</name>
<keyword evidence="2" id="KW-0963">Cytoplasm</keyword>
<comment type="subcellular location">
    <subcellularLocation>
        <location evidence="1">Cytoplasm</location>
        <location evidence="1">Cytoskeleton</location>
    </subcellularLocation>
</comment>
<dbReference type="GO" id="GO:0006897">
    <property type="term" value="P:endocytosis"/>
    <property type="evidence" value="ECO:0007669"/>
    <property type="project" value="InterPro"/>
</dbReference>
<gene>
    <name evidence="6" type="ORF">BJ085DRAFT_21352</name>
</gene>
<dbReference type="PROSITE" id="PS51021">
    <property type="entry name" value="BAR"/>
    <property type="match status" value="1"/>
</dbReference>
<keyword evidence="7" id="KW-1185">Reference proteome</keyword>
<dbReference type="InterPro" id="IPR046982">
    <property type="entry name" value="BIN3/RVS161-like"/>
</dbReference>
<protein>
    <recommendedName>
        <fullName evidence="5">BAR domain-containing protein</fullName>
    </recommendedName>
</protein>